<organism evidence="1 2">
    <name type="scientific">Pristionchus mayeri</name>
    <dbReference type="NCBI Taxonomy" id="1317129"/>
    <lineage>
        <taxon>Eukaryota</taxon>
        <taxon>Metazoa</taxon>
        <taxon>Ecdysozoa</taxon>
        <taxon>Nematoda</taxon>
        <taxon>Chromadorea</taxon>
        <taxon>Rhabditida</taxon>
        <taxon>Rhabditina</taxon>
        <taxon>Diplogasteromorpha</taxon>
        <taxon>Diplogasteroidea</taxon>
        <taxon>Neodiplogasteridae</taxon>
        <taxon>Pristionchus</taxon>
    </lineage>
</organism>
<dbReference type="InterPro" id="IPR045860">
    <property type="entry name" value="Snake_toxin-like_sf"/>
</dbReference>
<reference evidence="2" key="1">
    <citation type="submission" date="2022-10" db="EMBL/GenBank/DDBJ databases">
        <title>Genome assembly of Pristionchus species.</title>
        <authorList>
            <person name="Yoshida K."/>
            <person name="Sommer R.J."/>
        </authorList>
    </citation>
    <scope>NUCLEOTIDE SEQUENCE [LARGE SCALE GENOMIC DNA]</scope>
    <source>
        <strain evidence="2">RS5460</strain>
    </source>
</reference>
<dbReference type="EMBL" id="BTRK01000002">
    <property type="protein sequence ID" value="GMR36537.1"/>
    <property type="molecule type" value="Genomic_DNA"/>
</dbReference>
<gene>
    <name evidence="1" type="ORF">PMAYCL1PPCAC_06732</name>
</gene>
<dbReference type="Gene3D" id="2.10.60.10">
    <property type="entry name" value="CD59"/>
    <property type="match status" value="1"/>
</dbReference>
<comment type="caution">
    <text evidence="1">The sequence shown here is derived from an EMBL/GenBank/DDBJ whole genome shotgun (WGS) entry which is preliminary data.</text>
</comment>
<evidence type="ECO:0000313" key="1">
    <source>
        <dbReference type="EMBL" id="GMR36537.1"/>
    </source>
</evidence>
<feature type="non-terminal residue" evidence="1">
    <location>
        <position position="104"/>
    </location>
</feature>
<sequence>LICASRSPPEIDVVPFLPQPPITRKPCDSSREACYYFRYHGSRVSRDFPVHGCAKFEDLPRECKSGVDFYEPNWRIRHGGAEYFGSIKCCSNDYCNEIEEPMFV</sequence>
<feature type="non-terminal residue" evidence="1">
    <location>
        <position position="1"/>
    </location>
</feature>
<dbReference type="SUPFAM" id="SSF57302">
    <property type="entry name" value="Snake toxin-like"/>
    <property type="match status" value="1"/>
</dbReference>
<keyword evidence="2" id="KW-1185">Reference proteome</keyword>
<protein>
    <submittedName>
        <fullName evidence="1">Uncharacterized protein</fullName>
    </submittedName>
</protein>
<dbReference type="AlphaFoldDB" id="A0AAN4ZEY9"/>
<proteinExistence type="predicted"/>
<evidence type="ECO:0000313" key="2">
    <source>
        <dbReference type="Proteomes" id="UP001328107"/>
    </source>
</evidence>
<accession>A0AAN4ZEY9</accession>
<dbReference type="Proteomes" id="UP001328107">
    <property type="component" value="Unassembled WGS sequence"/>
</dbReference>
<name>A0AAN4ZEY9_9BILA</name>